<keyword evidence="6" id="KW-0732">Signal</keyword>
<dbReference type="AlphaFoldDB" id="A0A656HDU9"/>
<dbReference type="GO" id="GO:0000272">
    <property type="term" value="P:polysaccharide catabolic process"/>
    <property type="evidence" value="ECO:0007669"/>
    <property type="project" value="UniProtKB-KW"/>
</dbReference>
<feature type="chain" id="PRO_5025060111" evidence="6">
    <location>
        <begin position="22"/>
        <end position="845"/>
    </location>
</feature>
<evidence type="ECO:0000259" key="7">
    <source>
        <dbReference type="Pfam" id="PF00759"/>
    </source>
</evidence>
<dbReference type="SUPFAM" id="SSF48208">
    <property type="entry name" value="Six-hairpin glycosidases"/>
    <property type="match status" value="1"/>
</dbReference>
<reference evidence="10" key="1">
    <citation type="journal article" date="2011" name="Stand. Genomic Sci.">
        <title>Genome sequence of the filamentous, gliding Thiothrix nivea neotype strain (JP2(T)).</title>
        <authorList>
            <person name="Lapidus A."/>
            <person name="Nolan M."/>
            <person name="Lucas S."/>
            <person name="Glavina Del Rio T."/>
            <person name="Tice H."/>
            <person name="Cheng J.F."/>
            <person name="Tapia R."/>
            <person name="Han C."/>
            <person name="Goodwin L."/>
            <person name="Pitluck S."/>
            <person name="Liolios K."/>
            <person name="Pagani I."/>
            <person name="Ivanova N."/>
            <person name="Huntemann M."/>
            <person name="Mavromatis K."/>
            <person name="Mikhailova N."/>
            <person name="Pati A."/>
            <person name="Chen A."/>
            <person name="Palaniappan K."/>
            <person name="Land M."/>
            <person name="Brambilla E.M."/>
            <person name="Rohde M."/>
            <person name="Abt B."/>
            <person name="Verbarg S."/>
            <person name="Goker M."/>
            <person name="Bristow J."/>
            <person name="Eisen J.A."/>
            <person name="Markowitz V."/>
            <person name="Hugenholtz P."/>
            <person name="Kyrpides N.C."/>
            <person name="Klenk H.P."/>
            <person name="Woyke T."/>
        </authorList>
    </citation>
    <scope>NUCLEOTIDE SEQUENCE [LARGE SCALE GENOMIC DNA]</scope>
    <source>
        <strain evidence="10">ATCC 35100 / DSM 5205 / JP2</strain>
    </source>
</reference>
<protein>
    <submittedName>
        <fullName evidence="9">Glycoside hydrolase family 9</fullName>
    </submittedName>
</protein>
<evidence type="ECO:0000256" key="4">
    <source>
        <dbReference type="ARBA" id="ARBA00023295"/>
    </source>
</evidence>
<evidence type="ECO:0000259" key="8">
    <source>
        <dbReference type="Pfam" id="PF02927"/>
    </source>
</evidence>
<dbReference type="GO" id="GO:0008810">
    <property type="term" value="F:cellulase activity"/>
    <property type="evidence" value="ECO:0007669"/>
    <property type="project" value="InterPro"/>
</dbReference>
<evidence type="ECO:0000256" key="6">
    <source>
        <dbReference type="SAM" id="SignalP"/>
    </source>
</evidence>
<dbReference type="CDD" id="cd02850">
    <property type="entry name" value="E_set_Cellulase_N"/>
    <property type="match status" value="1"/>
</dbReference>
<name>A0A656HDU9_THINJ</name>
<dbReference type="EMBL" id="JH651384">
    <property type="protein sequence ID" value="EIJ34362.1"/>
    <property type="molecule type" value="Genomic_DNA"/>
</dbReference>
<dbReference type="SUPFAM" id="SSF81296">
    <property type="entry name" value="E set domains"/>
    <property type="match status" value="1"/>
</dbReference>
<dbReference type="InterPro" id="IPR004197">
    <property type="entry name" value="Cellulase_Ig-like"/>
</dbReference>
<gene>
    <name evidence="9" type="ORF">Thini_1781</name>
</gene>
<keyword evidence="2 9" id="KW-0378">Hydrolase</keyword>
<dbReference type="InterPro" id="IPR001701">
    <property type="entry name" value="Glyco_hydro_9"/>
</dbReference>
<keyword evidence="10" id="KW-1185">Reference proteome</keyword>
<dbReference type="InterPro" id="IPR013783">
    <property type="entry name" value="Ig-like_fold"/>
</dbReference>
<evidence type="ECO:0000256" key="5">
    <source>
        <dbReference type="ARBA" id="ARBA00023326"/>
    </source>
</evidence>
<dbReference type="Pfam" id="PF00759">
    <property type="entry name" value="Glyco_hydro_9"/>
    <property type="match status" value="1"/>
</dbReference>
<feature type="signal peptide" evidence="6">
    <location>
        <begin position="1"/>
        <end position="21"/>
    </location>
</feature>
<evidence type="ECO:0000313" key="9">
    <source>
        <dbReference type="EMBL" id="EIJ34362.1"/>
    </source>
</evidence>
<dbReference type="Proteomes" id="UP000005317">
    <property type="component" value="Unassembled WGS sequence"/>
</dbReference>
<feature type="domain" description="Cellulase Ig-like" evidence="8">
    <location>
        <begin position="27"/>
        <end position="115"/>
    </location>
</feature>
<keyword evidence="3" id="KW-0119">Carbohydrate metabolism</keyword>
<dbReference type="Gene3D" id="2.60.40.10">
    <property type="entry name" value="Immunoglobulins"/>
    <property type="match status" value="1"/>
</dbReference>
<keyword evidence="4" id="KW-0326">Glycosidase</keyword>
<dbReference type="Gene3D" id="1.50.10.10">
    <property type="match status" value="1"/>
</dbReference>
<dbReference type="PANTHER" id="PTHR22298">
    <property type="entry name" value="ENDO-1,4-BETA-GLUCANASE"/>
    <property type="match status" value="1"/>
</dbReference>
<accession>A0A656HDU9</accession>
<dbReference type="Pfam" id="PF02927">
    <property type="entry name" value="CelD_N"/>
    <property type="match status" value="1"/>
</dbReference>
<evidence type="ECO:0000256" key="2">
    <source>
        <dbReference type="ARBA" id="ARBA00022801"/>
    </source>
</evidence>
<dbReference type="InterPro" id="IPR008928">
    <property type="entry name" value="6-hairpin_glycosidase_sf"/>
</dbReference>
<keyword evidence="5" id="KW-0624">Polysaccharide degradation</keyword>
<comment type="similarity">
    <text evidence="1">Belongs to the glycosyl hydrolase 9 (cellulase E) family.</text>
</comment>
<dbReference type="InterPro" id="IPR014756">
    <property type="entry name" value="Ig_E-set"/>
</dbReference>
<evidence type="ECO:0000313" key="10">
    <source>
        <dbReference type="Proteomes" id="UP000005317"/>
    </source>
</evidence>
<dbReference type="OrthoDB" id="9808897at2"/>
<sequence precursor="true">MLARKYLWTVLLCGLSCLTSAGVAAERPLIMVDQFGYLPDSSKVAVLADPQKGFNATRAYTPGSQLEVRRVVDNGVVYTGNPTVWNGGATDAKSGDKAWWFDFSQLQTTGDYYIYDPETTGRSYPFTIGGHVYDAVLKAAMRAFFYQRVNADKLPPYADDRYADAASHGYAEQDFDARAMNPANPAVSDPATSRDLSGGWYDAGDFNKYVNYADGAIHDLLYAYQENSRAWGDDYAIPESGNGIPDVLDELKWELDWLLRMQNTDGSLLHKVTSIDWDDVSPPSTDLIPRRYAPATASATISGAGAFAHAAKVFGAFPEFSSYSAILEEAAGKAWNWLEAHPQAVPSLYDNAGFVTAGAEDCLYGSLDQTNCGLEQHANQVNAAIHLWVLTGEQRFADYIRQHAETDTTLMARGDLTHNGMAAESQDALLYYAAQPGADAALSGKIRSAYKDALSWRYAWTPFSPLARFKEGKDPYRAYLDEYLWGSNQSKSIAGTSLWNVLQYNVPVPEADVSNAKAGADGYLHYLHGVNPHAMVFLSNMGAAGAEDSVPEMYHMWFADNTQWDNIQTSNGPAPGFLVGGPNQYWSTAKVYIDGVQDSDHNLKSQPAMKRYWSWNNARQQSYEITEPAINYQAAYVRLLSKAVTGAGNADTTPDAFSFTNQVGVALSAAIASNPVTISGINSTSAISISGGEYRINGGEYTSATGTINNGDTVQVRHTSSANFRTAVVSRLTIGGIKRNFKSITVKKDAKPDAFSFSALTHVARSTVFESNTITVSGINAPAAIRITKGEYRINGGNYTNAAGTVNNGDTVQLRRTSSSKANTTVTTILRIGGVSGAFKITTTL</sequence>
<evidence type="ECO:0000256" key="1">
    <source>
        <dbReference type="ARBA" id="ARBA00007072"/>
    </source>
</evidence>
<dbReference type="InterPro" id="IPR012341">
    <property type="entry name" value="6hp_glycosidase-like_sf"/>
</dbReference>
<dbReference type="RefSeq" id="WP_002708293.1">
    <property type="nucleotide sequence ID" value="NZ_JH651384.1"/>
</dbReference>
<evidence type="ECO:0000256" key="3">
    <source>
        <dbReference type="ARBA" id="ARBA00023277"/>
    </source>
</evidence>
<organism evidence="9 10">
    <name type="scientific">Thiothrix nivea (strain ATCC 35100 / DSM 5205 / JP2)</name>
    <dbReference type="NCBI Taxonomy" id="870187"/>
    <lineage>
        <taxon>Bacteria</taxon>
        <taxon>Pseudomonadati</taxon>
        <taxon>Pseudomonadota</taxon>
        <taxon>Gammaproteobacteria</taxon>
        <taxon>Thiotrichales</taxon>
        <taxon>Thiotrichaceae</taxon>
        <taxon>Thiothrix</taxon>
    </lineage>
</organism>
<feature type="domain" description="Glycoside hydrolase family 9" evidence="7">
    <location>
        <begin position="133"/>
        <end position="640"/>
    </location>
</feature>
<proteinExistence type="inferred from homology"/>